<accession>A0AAU8ZRI7</accession>
<feature type="chain" id="PRO_5043739776" description="YD repeat-containing protein" evidence="2">
    <location>
        <begin position="28"/>
        <end position="295"/>
    </location>
</feature>
<keyword evidence="2" id="KW-0732">Signal</keyword>
<proteinExistence type="predicted"/>
<feature type="signal peptide" evidence="2">
    <location>
        <begin position="1"/>
        <end position="27"/>
    </location>
</feature>
<evidence type="ECO:0008006" key="5">
    <source>
        <dbReference type="Google" id="ProtNLM"/>
    </source>
</evidence>
<feature type="region of interest" description="Disordered" evidence="1">
    <location>
        <begin position="184"/>
        <end position="203"/>
    </location>
</feature>
<evidence type="ECO:0000256" key="1">
    <source>
        <dbReference type="SAM" id="MobiDB-lite"/>
    </source>
</evidence>
<dbReference type="EMBL" id="CP028956">
    <property type="protein sequence ID" value="AWC95341.1"/>
    <property type="molecule type" value="Genomic_DNA"/>
</dbReference>
<evidence type="ECO:0000256" key="2">
    <source>
        <dbReference type="SAM" id="SignalP"/>
    </source>
</evidence>
<feature type="compositionally biased region" description="Polar residues" evidence="1">
    <location>
        <begin position="191"/>
        <end position="203"/>
    </location>
</feature>
<dbReference type="AlphaFoldDB" id="A0AAU8ZRI7"/>
<evidence type="ECO:0000313" key="3">
    <source>
        <dbReference type="EMBL" id="AWC95341.1"/>
    </source>
</evidence>
<protein>
    <recommendedName>
        <fullName evidence="5">YD repeat-containing protein</fullName>
    </recommendedName>
</protein>
<name>A0AAU8ZRI7_MORMO</name>
<dbReference type="Proteomes" id="UP000244682">
    <property type="component" value="Chromosome"/>
</dbReference>
<gene>
    <name evidence="3" type="ORF">AM380_17730</name>
</gene>
<sequence>MPLPGVCTLRKLLLLSLMCTFSYNVYAGENTCSAETAAVNAFNNFIFTQERPFNDSVKEMKMHIKSSDDYIDNNAYVKFDGCGGLLILENNKVVKSRIKENVIVNVVNIRINKKDEGWRYNMTFKLSDIDQHGIDNILMIQRMHGKFLTGSNGKITKSEDTSYATLGDERMKFKAETRFLSDDKGRLSESGRVSTQPNDSSNTRYFYDDKDRLIRTQSDSTTEEYTYTDDGKESGSTMVQKFSTTETTVTICKEWNKFGRCTRAERDITVLIESENGEKDGIYKHHAEIDYEYVY</sequence>
<reference evidence="3 4" key="1">
    <citation type="submission" date="2018-04" db="EMBL/GenBank/DDBJ databases">
        <title>Whole genome sequencing of Morganella morganii AR_0133.</title>
        <authorList>
            <person name="Conlan S."/>
            <person name="Thomas P.J."/>
            <person name="Mullikin J."/>
            <person name="Frank K.M."/>
            <person name="Segre J.A."/>
        </authorList>
    </citation>
    <scope>NUCLEOTIDE SEQUENCE [LARGE SCALE GENOMIC DNA]</scope>
    <source>
        <strain evidence="3 4">AR_0133</strain>
    </source>
</reference>
<evidence type="ECO:0000313" key="4">
    <source>
        <dbReference type="Proteomes" id="UP000244682"/>
    </source>
</evidence>
<organism evidence="3 4">
    <name type="scientific">Morganella morganii</name>
    <name type="common">Proteus morganii</name>
    <dbReference type="NCBI Taxonomy" id="582"/>
    <lineage>
        <taxon>Bacteria</taxon>
        <taxon>Pseudomonadati</taxon>
        <taxon>Pseudomonadota</taxon>
        <taxon>Gammaproteobacteria</taxon>
        <taxon>Enterobacterales</taxon>
        <taxon>Morganellaceae</taxon>
        <taxon>Morganella</taxon>
    </lineage>
</organism>